<accession>A0A0G4MUA1</accession>
<name>A0A0G4MUA1_VERLO</name>
<organism evidence="1 2">
    <name type="scientific">Verticillium longisporum</name>
    <name type="common">Verticillium dahliae var. longisporum</name>
    <dbReference type="NCBI Taxonomy" id="100787"/>
    <lineage>
        <taxon>Eukaryota</taxon>
        <taxon>Fungi</taxon>
        <taxon>Dikarya</taxon>
        <taxon>Ascomycota</taxon>
        <taxon>Pezizomycotina</taxon>
        <taxon>Sordariomycetes</taxon>
        <taxon>Hypocreomycetidae</taxon>
        <taxon>Glomerellales</taxon>
        <taxon>Plectosphaerellaceae</taxon>
        <taxon>Verticillium</taxon>
    </lineage>
</organism>
<reference evidence="1 2" key="1">
    <citation type="submission" date="2015-05" db="EMBL/GenBank/DDBJ databases">
        <authorList>
            <person name="Wang D.B."/>
            <person name="Wang M."/>
        </authorList>
    </citation>
    <scope>NUCLEOTIDE SEQUENCE [LARGE SCALE GENOMIC DNA]</scope>
    <source>
        <strain evidence="1">VL1</strain>
    </source>
</reference>
<evidence type="ECO:0000313" key="2">
    <source>
        <dbReference type="Proteomes" id="UP000044602"/>
    </source>
</evidence>
<dbReference type="Proteomes" id="UP000044602">
    <property type="component" value="Unassembled WGS sequence"/>
</dbReference>
<protein>
    <submittedName>
        <fullName evidence="1">Uncharacterized protein</fullName>
    </submittedName>
</protein>
<proteinExistence type="predicted"/>
<evidence type="ECO:0000313" key="1">
    <source>
        <dbReference type="EMBL" id="CRK37605.1"/>
    </source>
</evidence>
<keyword evidence="2" id="KW-1185">Reference proteome</keyword>
<sequence length="14" mass="1274">AAAAGGEGACRGQR</sequence>
<dbReference type="EMBL" id="CVQH01024819">
    <property type="protein sequence ID" value="CRK37605.1"/>
    <property type="molecule type" value="Genomic_DNA"/>
</dbReference>
<gene>
    <name evidence="1" type="ORF">BN1708_020309</name>
</gene>
<feature type="non-terminal residue" evidence="1">
    <location>
        <position position="1"/>
    </location>
</feature>